<feature type="compositionally biased region" description="Polar residues" evidence="1">
    <location>
        <begin position="32"/>
        <end position="43"/>
    </location>
</feature>
<keyword evidence="3" id="KW-1185">Reference proteome</keyword>
<comment type="caution">
    <text evidence="2">The sequence shown here is derived from an EMBL/GenBank/DDBJ whole genome shotgun (WGS) entry which is preliminary data.</text>
</comment>
<proteinExistence type="predicted"/>
<dbReference type="Proteomes" id="UP001371456">
    <property type="component" value="Unassembled WGS sequence"/>
</dbReference>
<evidence type="ECO:0000256" key="1">
    <source>
        <dbReference type="SAM" id="MobiDB-lite"/>
    </source>
</evidence>
<organism evidence="2 3">
    <name type="scientific">Solanum bulbocastanum</name>
    <name type="common">Wild potato</name>
    <dbReference type="NCBI Taxonomy" id="147425"/>
    <lineage>
        <taxon>Eukaryota</taxon>
        <taxon>Viridiplantae</taxon>
        <taxon>Streptophyta</taxon>
        <taxon>Embryophyta</taxon>
        <taxon>Tracheophyta</taxon>
        <taxon>Spermatophyta</taxon>
        <taxon>Magnoliopsida</taxon>
        <taxon>eudicotyledons</taxon>
        <taxon>Gunneridae</taxon>
        <taxon>Pentapetalae</taxon>
        <taxon>asterids</taxon>
        <taxon>lamiids</taxon>
        <taxon>Solanales</taxon>
        <taxon>Solanaceae</taxon>
        <taxon>Solanoideae</taxon>
        <taxon>Solaneae</taxon>
        <taxon>Solanum</taxon>
    </lineage>
</organism>
<protein>
    <submittedName>
        <fullName evidence="2">Uncharacterized protein</fullName>
    </submittedName>
</protein>
<feature type="region of interest" description="Disordered" evidence="1">
    <location>
        <begin position="32"/>
        <end position="68"/>
    </location>
</feature>
<evidence type="ECO:0000313" key="3">
    <source>
        <dbReference type="Proteomes" id="UP001371456"/>
    </source>
</evidence>
<sequence>MERFIAIVDMSNRFQGQSLTSCAKHVNGNVAEQSVGGNETGNTEGPVLHETRAKTATPPVKPASPKTG</sequence>
<evidence type="ECO:0000313" key="2">
    <source>
        <dbReference type="EMBL" id="KAK6792059.1"/>
    </source>
</evidence>
<dbReference type="AlphaFoldDB" id="A0AAN8TQR6"/>
<name>A0AAN8TQR6_SOLBU</name>
<dbReference type="EMBL" id="JBANQN010000004">
    <property type="protein sequence ID" value="KAK6792059.1"/>
    <property type="molecule type" value="Genomic_DNA"/>
</dbReference>
<gene>
    <name evidence="2" type="ORF">RDI58_011140</name>
</gene>
<reference evidence="2 3" key="1">
    <citation type="submission" date="2024-02" db="EMBL/GenBank/DDBJ databases">
        <title>de novo genome assembly of Solanum bulbocastanum strain 11H21.</title>
        <authorList>
            <person name="Hosaka A.J."/>
        </authorList>
    </citation>
    <scope>NUCLEOTIDE SEQUENCE [LARGE SCALE GENOMIC DNA]</scope>
    <source>
        <tissue evidence="2">Young leaves</tissue>
    </source>
</reference>
<accession>A0AAN8TQR6</accession>